<evidence type="ECO:0000313" key="5">
    <source>
        <dbReference type="Proteomes" id="UP000580709"/>
    </source>
</evidence>
<accession>A0A6C1U2S6</accession>
<dbReference type="Pfam" id="PF14030">
    <property type="entry name" value="DUF4245"/>
    <property type="match status" value="1"/>
</dbReference>
<dbReference type="AlphaFoldDB" id="A0A6C1U2S6"/>
<keyword evidence="1" id="KW-0812">Transmembrane</keyword>
<comment type="caution">
    <text evidence="3">The sequence shown here is derived from an EMBL/GenBank/DDBJ whole genome shotgun (WGS) entry which is preliminary data.</text>
</comment>
<keyword evidence="1" id="KW-1133">Transmembrane helix</keyword>
<evidence type="ECO:0000313" key="2">
    <source>
        <dbReference type="EMBL" id="MBA4503903.1"/>
    </source>
</evidence>
<evidence type="ECO:0000313" key="3">
    <source>
        <dbReference type="EMBL" id="TVS29117.1"/>
    </source>
</evidence>
<keyword evidence="1" id="KW-0472">Membrane</keyword>
<name>A0A6C1U2S6_9CORY</name>
<gene>
    <name evidence="3" type="ORF">EKI59_04730</name>
    <name evidence="2" type="ORF">H0H28_00855</name>
</gene>
<dbReference type="EMBL" id="RXIR01000007">
    <property type="protein sequence ID" value="TVS29117.1"/>
    <property type="molecule type" value="Genomic_DNA"/>
</dbReference>
<feature type="transmembrane region" description="Helical" evidence="1">
    <location>
        <begin position="16"/>
        <end position="36"/>
    </location>
</feature>
<dbReference type="InterPro" id="IPR025339">
    <property type="entry name" value="DUF4245"/>
</dbReference>
<evidence type="ECO:0000256" key="1">
    <source>
        <dbReference type="SAM" id="Phobius"/>
    </source>
</evidence>
<dbReference type="Proteomes" id="UP000580709">
    <property type="component" value="Unassembled WGS sequence"/>
</dbReference>
<reference evidence="3 4" key="1">
    <citation type="submission" date="2018-12" db="EMBL/GenBank/DDBJ databases">
        <title>Corynebacterium sanguinis sp. nov., a clinically-associated and environmental corynebacterium.</title>
        <authorList>
            <person name="Gonzales-Siles L."/>
            <person name="Jaen-Luchoro D."/>
            <person name="Cardew S."/>
            <person name="Inganas E."/>
            <person name="Ohlen M."/>
            <person name="Jensie-Markopolous S."/>
            <person name="Pinyeiro-Iglesias B."/>
            <person name="Molin K."/>
            <person name="Skovbjerg S."/>
            <person name="Svensson-Stadler L."/>
            <person name="Funke G."/>
            <person name="Moore E.R.B."/>
        </authorList>
    </citation>
    <scope>NUCLEOTIDE SEQUENCE [LARGE SCALE GENOMIC DNA]</scope>
    <source>
        <strain evidence="3 4">58734</strain>
    </source>
</reference>
<evidence type="ECO:0000313" key="4">
    <source>
        <dbReference type="Proteomes" id="UP000336646"/>
    </source>
</evidence>
<dbReference type="OrthoDB" id="4772660at2"/>
<dbReference type="Proteomes" id="UP000336646">
    <property type="component" value="Unassembled WGS sequence"/>
</dbReference>
<organism evidence="3 4">
    <name type="scientific">Corynebacterium sanguinis</name>
    <dbReference type="NCBI Taxonomy" id="2594913"/>
    <lineage>
        <taxon>Bacteria</taxon>
        <taxon>Bacillati</taxon>
        <taxon>Actinomycetota</taxon>
        <taxon>Actinomycetes</taxon>
        <taxon>Mycobacteriales</taxon>
        <taxon>Corynebacteriaceae</taxon>
        <taxon>Corynebacterium</taxon>
    </lineage>
</organism>
<reference evidence="2 5" key="2">
    <citation type="submission" date="2020-07" db="EMBL/GenBank/DDBJ databases">
        <authorList>
            <person name="Khare M."/>
        </authorList>
    </citation>
    <scope>NUCLEOTIDE SEQUENCE [LARGE SCALE GENOMIC DNA]</scope>
    <source>
        <strain evidence="2 5">P8776</strain>
    </source>
</reference>
<dbReference type="RefSeq" id="WP_136651040.1">
    <property type="nucleotide sequence ID" value="NZ_JACEOR010000028.1"/>
</dbReference>
<protein>
    <submittedName>
        <fullName evidence="3">DUF4245 domain-containing protein</fullName>
    </submittedName>
</protein>
<sequence>MAGNEKPRIFQDGRDMMINVVIIIVAMLAVVGFTGLCTFNPGAPEQGPVQEVDARSFVELESRAVNYPVRYPEMPAGWTTNSARRSMIGGAPAPVIGWVTPGGGFIQMTQTAAPLDDAVREIDADPRELASTEQVGGAQVQIYSSTADDVRDVWAVDVSDARLVFTGAATADEFRELIETAVGTTPISRG</sequence>
<dbReference type="EMBL" id="JACEOR010000028">
    <property type="protein sequence ID" value="MBA4503903.1"/>
    <property type="molecule type" value="Genomic_DNA"/>
</dbReference>
<proteinExistence type="predicted"/>
<keyword evidence="5" id="KW-1185">Reference proteome</keyword>